<comment type="caution">
    <text evidence="1">The sequence shown here is derived from an EMBL/GenBank/DDBJ whole genome shotgun (WGS) entry which is preliminary data.</text>
</comment>
<evidence type="ECO:0000313" key="2">
    <source>
        <dbReference type="Proteomes" id="UP000805614"/>
    </source>
</evidence>
<gene>
    <name evidence="1" type="ORF">HKK74_25040</name>
</gene>
<dbReference type="EMBL" id="JABVEC010000021">
    <property type="protein sequence ID" value="MBC6468737.1"/>
    <property type="molecule type" value="Genomic_DNA"/>
</dbReference>
<evidence type="ECO:0000313" key="1">
    <source>
        <dbReference type="EMBL" id="MBC6468737.1"/>
    </source>
</evidence>
<dbReference type="RefSeq" id="WP_187245790.1">
    <property type="nucleotide sequence ID" value="NZ_BAAAOK010000035.1"/>
</dbReference>
<accession>A0ABR7LV67</accession>
<reference evidence="1 2" key="1">
    <citation type="submission" date="2020-06" db="EMBL/GenBank/DDBJ databases">
        <title>Actinomadura xiongansis sp. nov., isolated from soil of Baiyangdian.</title>
        <authorList>
            <person name="Zhang X."/>
        </authorList>
    </citation>
    <scope>NUCLEOTIDE SEQUENCE [LARGE SCALE GENOMIC DNA]</scope>
    <source>
        <strain evidence="1 2">HBUM206468</strain>
    </source>
</reference>
<name>A0ABR7LV67_9ACTN</name>
<protein>
    <submittedName>
        <fullName evidence="1">Uncharacterized protein</fullName>
    </submittedName>
</protein>
<dbReference type="Proteomes" id="UP000805614">
    <property type="component" value="Unassembled WGS sequence"/>
</dbReference>
<keyword evidence="2" id="KW-1185">Reference proteome</keyword>
<organism evidence="1 2">
    <name type="scientific">Actinomadura alba</name>
    <dbReference type="NCBI Taxonomy" id="406431"/>
    <lineage>
        <taxon>Bacteria</taxon>
        <taxon>Bacillati</taxon>
        <taxon>Actinomycetota</taxon>
        <taxon>Actinomycetes</taxon>
        <taxon>Streptosporangiales</taxon>
        <taxon>Thermomonosporaceae</taxon>
        <taxon>Actinomadura</taxon>
    </lineage>
</organism>
<proteinExistence type="predicted"/>
<sequence length="79" mass="8752">MARNRDGTFTGASPLGVAEILSRFRSGYPSWGFVFDAHRGEWTACRVIGGKLNEITRTNPVALRCAIDSSLGRREEIPR</sequence>